<evidence type="ECO:0000313" key="2">
    <source>
        <dbReference type="Proteomes" id="UP000789759"/>
    </source>
</evidence>
<gene>
    <name evidence="1" type="ORF">CPELLU_LOCUS7724</name>
</gene>
<evidence type="ECO:0000313" key="1">
    <source>
        <dbReference type="EMBL" id="CAG8616911.1"/>
    </source>
</evidence>
<reference evidence="1" key="1">
    <citation type="submission" date="2021-06" db="EMBL/GenBank/DDBJ databases">
        <authorList>
            <person name="Kallberg Y."/>
            <person name="Tangrot J."/>
            <person name="Rosling A."/>
        </authorList>
    </citation>
    <scope>NUCLEOTIDE SEQUENCE</scope>
    <source>
        <strain evidence="1">FL966</strain>
    </source>
</reference>
<dbReference type="EMBL" id="CAJVQA010005273">
    <property type="protein sequence ID" value="CAG8616911.1"/>
    <property type="molecule type" value="Genomic_DNA"/>
</dbReference>
<name>A0A9N9GKE3_9GLOM</name>
<comment type="caution">
    <text evidence="1">The sequence shown here is derived from an EMBL/GenBank/DDBJ whole genome shotgun (WGS) entry which is preliminary data.</text>
</comment>
<dbReference type="AlphaFoldDB" id="A0A9N9GKE3"/>
<proteinExistence type="predicted"/>
<organism evidence="1 2">
    <name type="scientific">Cetraspora pellucida</name>
    <dbReference type="NCBI Taxonomy" id="1433469"/>
    <lineage>
        <taxon>Eukaryota</taxon>
        <taxon>Fungi</taxon>
        <taxon>Fungi incertae sedis</taxon>
        <taxon>Mucoromycota</taxon>
        <taxon>Glomeromycotina</taxon>
        <taxon>Glomeromycetes</taxon>
        <taxon>Diversisporales</taxon>
        <taxon>Gigasporaceae</taxon>
        <taxon>Cetraspora</taxon>
    </lineage>
</organism>
<sequence length="339" mass="39300">MAEELISDEEMYNLIPDDLLLPNATLFIREGVQHGKIFLGTEYVVLLNTDFEKWIHDFGYNTHTRKYKSQTGQNSIKKARIIQKDSKKIGCESMIIITKTKQDQPQMIIKYIPHLNHIPAQSKSNNNEDKGQLLGFIILITKEIIYKANIVLLDATHNINKKNDQLYTLLLPDFKTRKGLPLAHLISSCKNTRSMQFWLYCLRIQLLWEGLVSFLVNCDSAQIKALQNIFLKSGIFCVGGMFLEPKMLIKSINNFLNKWSSLILFISYFKKQWLNESNNNYGIDKTMWIKAYQLDVPHDNLNTTNIDVLIHELYINGNSNARQQWRLAEIHASRMMAAE</sequence>
<protein>
    <submittedName>
        <fullName evidence="1">4586_t:CDS:1</fullName>
    </submittedName>
</protein>
<dbReference type="Proteomes" id="UP000789759">
    <property type="component" value="Unassembled WGS sequence"/>
</dbReference>
<accession>A0A9N9GKE3</accession>
<keyword evidence="2" id="KW-1185">Reference proteome</keyword>
<dbReference type="OrthoDB" id="2430203at2759"/>